<dbReference type="Gene3D" id="1.25.40.10">
    <property type="entry name" value="Tetratricopeptide repeat domain"/>
    <property type="match status" value="1"/>
</dbReference>
<evidence type="ECO:0000313" key="1">
    <source>
        <dbReference type="EMBL" id="KAF2176095.1"/>
    </source>
</evidence>
<feature type="non-terminal residue" evidence="1">
    <location>
        <position position="82"/>
    </location>
</feature>
<protein>
    <recommendedName>
        <fullName evidence="3">Kinesin light chain</fullName>
    </recommendedName>
</protein>
<gene>
    <name evidence="1" type="ORF">K469DRAFT_646230</name>
</gene>
<accession>A0A6A6DAH6</accession>
<dbReference type="InterPro" id="IPR011990">
    <property type="entry name" value="TPR-like_helical_dom_sf"/>
</dbReference>
<keyword evidence="2" id="KW-1185">Reference proteome</keyword>
<sequence>MNRRALGNEHPDTLTSVYCLAHLLAHLHRYDEALSLYQRASSGYITTLGPDHPTTRACLGHQASLRQLLDGQVTNDVTHAMP</sequence>
<dbReference type="SUPFAM" id="SSF48452">
    <property type="entry name" value="TPR-like"/>
    <property type="match status" value="1"/>
</dbReference>
<dbReference type="Pfam" id="PF13424">
    <property type="entry name" value="TPR_12"/>
    <property type="match status" value="1"/>
</dbReference>
<proteinExistence type="predicted"/>
<organism evidence="1 2">
    <name type="scientific">Zopfia rhizophila CBS 207.26</name>
    <dbReference type="NCBI Taxonomy" id="1314779"/>
    <lineage>
        <taxon>Eukaryota</taxon>
        <taxon>Fungi</taxon>
        <taxon>Dikarya</taxon>
        <taxon>Ascomycota</taxon>
        <taxon>Pezizomycotina</taxon>
        <taxon>Dothideomycetes</taxon>
        <taxon>Dothideomycetes incertae sedis</taxon>
        <taxon>Zopfiaceae</taxon>
        <taxon>Zopfia</taxon>
    </lineage>
</organism>
<evidence type="ECO:0008006" key="3">
    <source>
        <dbReference type="Google" id="ProtNLM"/>
    </source>
</evidence>
<evidence type="ECO:0000313" key="2">
    <source>
        <dbReference type="Proteomes" id="UP000800200"/>
    </source>
</evidence>
<dbReference type="OrthoDB" id="3925022at2759"/>
<reference evidence="1" key="1">
    <citation type="journal article" date="2020" name="Stud. Mycol.">
        <title>101 Dothideomycetes genomes: a test case for predicting lifestyles and emergence of pathogens.</title>
        <authorList>
            <person name="Haridas S."/>
            <person name="Albert R."/>
            <person name="Binder M."/>
            <person name="Bloem J."/>
            <person name="Labutti K."/>
            <person name="Salamov A."/>
            <person name="Andreopoulos B."/>
            <person name="Baker S."/>
            <person name="Barry K."/>
            <person name="Bills G."/>
            <person name="Bluhm B."/>
            <person name="Cannon C."/>
            <person name="Castanera R."/>
            <person name="Culley D."/>
            <person name="Daum C."/>
            <person name="Ezra D."/>
            <person name="Gonzalez J."/>
            <person name="Henrissat B."/>
            <person name="Kuo A."/>
            <person name="Liang C."/>
            <person name="Lipzen A."/>
            <person name="Lutzoni F."/>
            <person name="Magnuson J."/>
            <person name="Mondo S."/>
            <person name="Nolan M."/>
            <person name="Ohm R."/>
            <person name="Pangilinan J."/>
            <person name="Park H.-J."/>
            <person name="Ramirez L."/>
            <person name="Alfaro M."/>
            <person name="Sun H."/>
            <person name="Tritt A."/>
            <person name="Yoshinaga Y."/>
            <person name="Zwiers L.-H."/>
            <person name="Turgeon B."/>
            <person name="Goodwin S."/>
            <person name="Spatafora J."/>
            <person name="Crous P."/>
            <person name="Grigoriev I."/>
        </authorList>
    </citation>
    <scope>NUCLEOTIDE SEQUENCE</scope>
    <source>
        <strain evidence="1">CBS 207.26</strain>
    </source>
</reference>
<dbReference type="Proteomes" id="UP000800200">
    <property type="component" value="Unassembled WGS sequence"/>
</dbReference>
<dbReference type="EMBL" id="ML994715">
    <property type="protein sequence ID" value="KAF2176095.1"/>
    <property type="molecule type" value="Genomic_DNA"/>
</dbReference>
<dbReference type="AlphaFoldDB" id="A0A6A6DAH6"/>
<name>A0A6A6DAH6_9PEZI</name>